<dbReference type="GO" id="GO:0016787">
    <property type="term" value="F:hydrolase activity"/>
    <property type="evidence" value="ECO:0007669"/>
    <property type="project" value="UniProtKB-KW"/>
</dbReference>
<feature type="domain" description="Metallo-beta-lactamase" evidence="9">
    <location>
        <begin position="33"/>
        <end position="237"/>
    </location>
</feature>
<keyword evidence="11" id="KW-1185">Reference proteome</keyword>
<dbReference type="CDD" id="cd07729">
    <property type="entry name" value="AHL_lactonase_MBL-fold"/>
    <property type="match status" value="1"/>
</dbReference>
<dbReference type="GO" id="GO:0046872">
    <property type="term" value="F:metal ion binding"/>
    <property type="evidence" value="ECO:0007669"/>
    <property type="project" value="UniProtKB-KW"/>
</dbReference>
<dbReference type="EMBL" id="WNZX01000002">
    <property type="protein sequence ID" value="MUG69817.1"/>
    <property type="molecule type" value="Genomic_DNA"/>
</dbReference>
<accession>A0A7X3CR29</accession>
<evidence type="ECO:0000256" key="8">
    <source>
        <dbReference type="ARBA" id="ARBA00048505"/>
    </source>
</evidence>
<comment type="cofactor">
    <cofactor evidence="1">
        <name>Zn(2+)</name>
        <dbReference type="ChEBI" id="CHEBI:29105"/>
    </cofactor>
</comment>
<evidence type="ECO:0000256" key="5">
    <source>
        <dbReference type="ARBA" id="ARBA00022833"/>
    </source>
</evidence>
<evidence type="ECO:0000313" key="11">
    <source>
        <dbReference type="Proteomes" id="UP000450917"/>
    </source>
</evidence>
<keyword evidence="3" id="KW-0479">Metal-binding</keyword>
<dbReference type="AlphaFoldDB" id="A0A7X3CR29"/>
<dbReference type="SMART" id="SM00849">
    <property type="entry name" value="Lactamase_B"/>
    <property type="match status" value="1"/>
</dbReference>
<dbReference type="Gene3D" id="3.60.15.10">
    <property type="entry name" value="Ribonuclease Z/Hydroxyacylglutathione hydrolase-like"/>
    <property type="match status" value="1"/>
</dbReference>
<dbReference type="PANTHER" id="PTHR42978">
    <property type="entry name" value="QUORUM-QUENCHING LACTONASE YTNP-RELATED-RELATED"/>
    <property type="match status" value="1"/>
</dbReference>
<evidence type="ECO:0000256" key="6">
    <source>
        <dbReference type="ARBA" id="ARBA00034221"/>
    </source>
</evidence>
<dbReference type="RefSeq" id="WP_127606024.1">
    <property type="nucleotide sequence ID" value="NZ_JARTHJ010000054.1"/>
</dbReference>
<dbReference type="InterPro" id="IPR051013">
    <property type="entry name" value="MBL_superfamily_lactonases"/>
</dbReference>
<protein>
    <submittedName>
        <fullName evidence="10">MBL fold metallo-hydrolase</fullName>
    </submittedName>
</protein>
<dbReference type="Proteomes" id="UP000450917">
    <property type="component" value="Unassembled WGS sequence"/>
</dbReference>
<evidence type="ECO:0000256" key="4">
    <source>
        <dbReference type="ARBA" id="ARBA00022801"/>
    </source>
</evidence>
<evidence type="ECO:0000256" key="3">
    <source>
        <dbReference type="ARBA" id="ARBA00022723"/>
    </source>
</evidence>
<keyword evidence="4 10" id="KW-0378">Hydrolase</keyword>
<dbReference type="InterPro" id="IPR001279">
    <property type="entry name" value="Metallo-B-lactamas"/>
</dbReference>
<evidence type="ECO:0000256" key="1">
    <source>
        <dbReference type="ARBA" id="ARBA00001947"/>
    </source>
</evidence>
<sequence>MYKVSILKNADWFAPGTVIYDHAYGVHEPVKICLVCFLIEGQGRKIMVDTGMDGIDQTYTEEHKDQFDHLSPSKDTNALLKEVGTSCEEIDTVLLTHLHFDHYWNVEQFPHANFIVNRKEWFHVLDPQNLPINPVKAFPREPLAYLAGEAFGRLTLIDDEYEVCPGISMHWVGGHSPGGMVVKVVTNEGPVIIVGDAFYLYEQIENNIPIGYCTDYREVLAGYEWLRKQNATLLPAHDYSLFQKHPSLTIG</sequence>
<comment type="caution">
    <text evidence="10">The sequence shown here is derived from an EMBL/GenBank/DDBJ whole genome shotgun (WGS) entry which is preliminary data.</text>
</comment>
<comment type="catalytic activity">
    <reaction evidence="8">
        <text>3',5'-cyclic UMP + H2O = UMP + H(+)</text>
        <dbReference type="Rhea" id="RHEA:70575"/>
        <dbReference type="ChEBI" id="CHEBI:15377"/>
        <dbReference type="ChEBI" id="CHEBI:15378"/>
        <dbReference type="ChEBI" id="CHEBI:57865"/>
        <dbReference type="ChEBI" id="CHEBI:184387"/>
    </reaction>
    <physiologicalReaction direction="left-to-right" evidence="8">
        <dbReference type="Rhea" id="RHEA:70576"/>
    </physiologicalReaction>
</comment>
<comment type="similarity">
    <text evidence="2">Belongs to the metallo-beta-lactamase superfamily.</text>
</comment>
<dbReference type="InterPro" id="IPR036866">
    <property type="entry name" value="RibonucZ/Hydroxyglut_hydro"/>
</dbReference>
<comment type="function">
    <text evidence="7">Counteracts the endogenous Pycsar antiviral defense system. Phosphodiesterase that enables metal-dependent hydrolysis of host cyclic nucleotide Pycsar defense signals such as cCMP and cUMP.</text>
</comment>
<name>A0A7X3CR29_9BACL</name>
<gene>
    <name evidence="10" type="ORF">GNP93_03895</name>
</gene>
<dbReference type="Pfam" id="PF00753">
    <property type="entry name" value="Lactamase_B"/>
    <property type="match status" value="1"/>
</dbReference>
<evidence type="ECO:0000313" key="10">
    <source>
        <dbReference type="EMBL" id="MUG69817.1"/>
    </source>
</evidence>
<evidence type="ECO:0000259" key="9">
    <source>
        <dbReference type="SMART" id="SM00849"/>
    </source>
</evidence>
<proteinExistence type="inferred from homology"/>
<dbReference type="SUPFAM" id="SSF56281">
    <property type="entry name" value="Metallo-hydrolase/oxidoreductase"/>
    <property type="match status" value="1"/>
</dbReference>
<comment type="catalytic activity">
    <reaction evidence="6">
        <text>3',5'-cyclic CMP + H2O = CMP + H(+)</text>
        <dbReference type="Rhea" id="RHEA:72675"/>
        <dbReference type="ChEBI" id="CHEBI:15377"/>
        <dbReference type="ChEBI" id="CHEBI:15378"/>
        <dbReference type="ChEBI" id="CHEBI:58003"/>
        <dbReference type="ChEBI" id="CHEBI:60377"/>
    </reaction>
    <physiologicalReaction direction="left-to-right" evidence="6">
        <dbReference type="Rhea" id="RHEA:72676"/>
    </physiologicalReaction>
</comment>
<dbReference type="PANTHER" id="PTHR42978:SF2">
    <property type="entry name" value="102 KBASES UNSTABLE REGION: FROM 1 TO 119443"/>
    <property type="match status" value="1"/>
</dbReference>
<organism evidence="10 11">
    <name type="scientific">Paenibacillus validus</name>
    <dbReference type="NCBI Taxonomy" id="44253"/>
    <lineage>
        <taxon>Bacteria</taxon>
        <taxon>Bacillati</taxon>
        <taxon>Bacillota</taxon>
        <taxon>Bacilli</taxon>
        <taxon>Bacillales</taxon>
        <taxon>Paenibacillaceae</taxon>
        <taxon>Paenibacillus</taxon>
    </lineage>
</organism>
<evidence type="ECO:0000256" key="7">
    <source>
        <dbReference type="ARBA" id="ARBA00034301"/>
    </source>
</evidence>
<keyword evidence="5" id="KW-0862">Zinc</keyword>
<evidence type="ECO:0000256" key="2">
    <source>
        <dbReference type="ARBA" id="ARBA00007749"/>
    </source>
</evidence>
<reference evidence="10 11" key="1">
    <citation type="submission" date="2019-11" db="EMBL/GenBank/DDBJ databases">
        <title>Draft genome sequences of five Paenibacillus species of dairy origin.</title>
        <authorList>
            <person name="Olajide A.M."/>
            <person name="Chen S."/>
            <person name="Lapointe G."/>
        </authorList>
    </citation>
    <scope>NUCLEOTIDE SEQUENCE [LARGE SCALE GENOMIC DNA]</scope>
    <source>
        <strain evidence="10 11">2CS3</strain>
    </source>
</reference>